<evidence type="ECO:0000256" key="1">
    <source>
        <dbReference type="SAM" id="SignalP"/>
    </source>
</evidence>
<dbReference type="EMBL" id="UPXX01000029">
    <property type="protein sequence ID" value="VBB45487.1"/>
    <property type="molecule type" value="Genomic_DNA"/>
</dbReference>
<keyword evidence="1" id="KW-0732">Signal</keyword>
<dbReference type="AlphaFoldDB" id="A0A653ABN9"/>
<accession>A0A653ABN9</accession>
<feature type="signal peptide" evidence="1">
    <location>
        <begin position="1"/>
        <end position="29"/>
    </location>
</feature>
<feature type="chain" id="PRO_5025040775" description="CHRD domain-containing protein" evidence="1">
    <location>
        <begin position="30"/>
        <end position="170"/>
    </location>
</feature>
<sequence length="170" mass="18860">MMVKNMPFRNLYAAALFLAFLTLPSPGRGGMTDRMEHFHCSIRLEDNVMASAEFSVSEDESAIRYKLEVNHVDNITMAHLHLGWMGHIGSPVVWLYPQGPPPRLIKGPFTGVLSEGTITSDDLRGPLRGRPLSVLLGLIKTGEVYINIHSKEHPHGEICGPVVLKGDRQH</sequence>
<proteinExistence type="predicted"/>
<protein>
    <recommendedName>
        <fullName evidence="2">CHRD domain-containing protein</fullName>
    </recommendedName>
</protein>
<name>A0A653ABN9_UNCDX</name>
<evidence type="ECO:0000313" key="3">
    <source>
        <dbReference type="EMBL" id="VBB45487.1"/>
    </source>
</evidence>
<dbReference type="Pfam" id="PF07452">
    <property type="entry name" value="CHRD"/>
    <property type="match status" value="1"/>
</dbReference>
<evidence type="ECO:0000259" key="2">
    <source>
        <dbReference type="SMART" id="SM00754"/>
    </source>
</evidence>
<reference evidence="3" key="1">
    <citation type="submission" date="2018-07" db="EMBL/GenBank/DDBJ databases">
        <authorList>
            <consortium name="Genoscope - CEA"/>
            <person name="William W."/>
        </authorList>
    </citation>
    <scope>NUCLEOTIDE SEQUENCE</scope>
    <source>
        <strain evidence="3">IK1</strain>
    </source>
</reference>
<gene>
    <name evidence="3" type="ORF">TRIP_B350438</name>
</gene>
<organism evidence="3">
    <name type="scientific">Uncultured Desulfatiglans sp</name>
    <dbReference type="NCBI Taxonomy" id="1748965"/>
    <lineage>
        <taxon>Bacteria</taxon>
        <taxon>Pseudomonadati</taxon>
        <taxon>Thermodesulfobacteriota</taxon>
        <taxon>Desulfobacteria</taxon>
        <taxon>Desulfatiglandales</taxon>
        <taxon>Desulfatiglandaceae</taxon>
        <taxon>Desulfatiglans</taxon>
        <taxon>environmental samples</taxon>
    </lineage>
</organism>
<dbReference type="InterPro" id="IPR010895">
    <property type="entry name" value="CHRD"/>
</dbReference>
<feature type="domain" description="CHRD" evidence="2">
    <location>
        <begin position="15"/>
        <end position="164"/>
    </location>
</feature>
<dbReference type="SMART" id="SM00754">
    <property type="entry name" value="CHRD"/>
    <property type="match status" value="1"/>
</dbReference>